<dbReference type="PANTHER" id="PTHR33018:SF31">
    <property type="entry name" value="TRANSPOSASE, PTTA_EN_SPM, PLANT"/>
    <property type="match status" value="1"/>
</dbReference>
<reference evidence="3 4" key="1">
    <citation type="journal article" date="2018" name="Nat. Genet.">
        <title>The Rosa genome provides new insights in the design of modern roses.</title>
        <authorList>
            <person name="Bendahmane M."/>
        </authorList>
    </citation>
    <scope>NUCLEOTIDE SEQUENCE [LARGE SCALE GENOMIC DNA]</scope>
    <source>
        <strain evidence="4">cv. Old Blush</strain>
    </source>
</reference>
<dbReference type="PANTHER" id="PTHR33018">
    <property type="entry name" value="OS10G0338966 PROTEIN-RELATED"/>
    <property type="match status" value="1"/>
</dbReference>
<feature type="region of interest" description="Disordered" evidence="1">
    <location>
        <begin position="320"/>
        <end position="351"/>
    </location>
</feature>
<evidence type="ECO:0000256" key="1">
    <source>
        <dbReference type="SAM" id="MobiDB-lite"/>
    </source>
</evidence>
<dbReference type="AlphaFoldDB" id="A0A2P6RKS9"/>
<feature type="domain" description="DUF8039" evidence="2">
    <location>
        <begin position="236"/>
        <end position="319"/>
    </location>
</feature>
<sequence>MWVKARQDKNGYFKEPEVEKTAEKIERLKKKESDGELTTDGSDDVLTLALGNPEHPGRVRGVGGFTKPASYFNLPKSRKKSVEETVRKSVKLILEEEKESILAKERVAWEQERDRQVAEERAYWTAKIARLEAKIDGKEVPLELSKQLTPLNEHGSGEGSCSRPAEKIMIDIVEGEAKTVKKKLVLADEKIFVQEDQQVATDQPKQKLTSIIEEEVRVHISSKNSFNNDNELVDGNDCGLALDRVENIVAYGTVIQVNIEEGNQKIHGVPLGEDNVHVSVVGTIVHDALLPFPMKDADIVTVGDAIGTCVAWPRKLVVTPAPEAPPKPIEQKKTKRANPKKRSKDSFDDDNEDLENLLTNLPLPVKDLCMWAKTGLMDGATIHTTFGGEIFGHSRKAVIFRRDIYNMANMLEVSGGALFFT</sequence>
<comment type="caution">
    <text evidence="3">The sequence shown here is derived from an EMBL/GenBank/DDBJ whole genome shotgun (WGS) entry which is preliminary data.</text>
</comment>
<accession>A0A2P6RKS9</accession>
<evidence type="ECO:0000259" key="2">
    <source>
        <dbReference type="Pfam" id="PF26133"/>
    </source>
</evidence>
<dbReference type="Pfam" id="PF26133">
    <property type="entry name" value="DUF8039"/>
    <property type="match status" value="1"/>
</dbReference>
<protein>
    <submittedName>
        <fullName evidence="3">Putative transposase, Tnp1/En/Spm</fullName>
    </submittedName>
</protein>
<dbReference type="EMBL" id="PDCK01000040">
    <property type="protein sequence ID" value="PRQ47017.1"/>
    <property type="molecule type" value="Genomic_DNA"/>
</dbReference>
<dbReference type="OrthoDB" id="1731907at2759"/>
<keyword evidence="4" id="KW-1185">Reference proteome</keyword>
<feature type="compositionally biased region" description="Basic residues" evidence="1">
    <location>
        <begin position="333"/>
        <end position="343"/>
    </location>
</feature>
<gene>
    <name evidence="3" type="ORF">RchiOBHm_Chr2g0095181</name>
</gene>
<dbReference type="Gramene" id="PRQ47017">
    <property type="protein sequence ID" value="PRQ47017"/>
    <property type="gene ID" value="RchiOBHm_Chr2g0095181"/>
</dbReference>
<evidence type="ECO:0000313" key="4">
    <source>
        <dbReference type="Proteomes" id="UP000238479"/>
    </source>
</evidence>
<proteinExistence type="predicted"/>
<dbReference type="Proteomes" id="UP000238479">
    <property type="component" value="Chromosome 2"/>
</dbReference>
<organism evidence="3 4">
    <name type="scientific">Rosa chinensis</name>
    <name type="common">China rose</name>
    <dbReference type="NCBI Taxonomy" id="74649"/>
    <lineage>
        <taxon>Eukaryota</taxon>
        <taxon>Viridiplantae</taxon>
        <taxon>Streptophyta</taxon>
        <taxon>Embryophyta</taxon>
        <taxon>Tracheophyta</taxon>
        <taxon>Spermatophyta</taxon>
        <taxon>Magnoliopsida</taxon>
        <taxon>eudicotyledons</taxon>
        <taxon>Gunneridae</taxon>
        <taxon>Pentapetalae</taxon>
        <taxon>rosids</taxon>
        <taxon>fabids</taxon>
        <taxon>Rosales</taxon>
        <taxon>Rosaceae</taxon>
        <taxon>Rosoideae</taxon>
        <taxon>Rosoideae incertae sedis</taxon>
        <taxon>Rosa</taxon>
    </lineage>
</organism>
<name>A0A2P6RKS9_ROSCH</name>
<evidence type="ECO:0000313" key="3">
    <source>
        <dbReference type="EMBL" id="PRQ47017.1"/>
    </source>
</evidence>
<dbReference type="InterPro" id="IPR058352">
    <property type="entry name" value="DUF8039"/>
</dbReference>